<sequence>MKADLSNFFINLVRPYLQTDGSYEQEKLFPLLDSQNADLPATLAWLLAARSLLSPCGSPESSGEQETAKSAGSSEGAGGHILSPNAVLAEAFLLLLKWSNKDMELPETLILDAKRISALRAEVRRLSLIAAILLIVAGDLKRWGNEGSRKPEVHPGEPESEESAVSLLPSLRSLVEQSLETVGTSSCKEAECLEKAVEGVLTLLNESRLSQPYPALPQTLATSLRGQIIDLSCPTNPVTTLVESRLLGYIRIPLLTSPPRRPPPLPPALNSIASTLPALLCRFLHLCDHNRRVFGQQYARLLAPILTFP</sequence>
<dbReference type="AlphaFoldDB" id="A0A8C4X0K9"/>
<organism evidence="3 4">
    <name type="scientific">Eptatretus burgeri</name>
    <name type="common">Inshore hagfish</name>
    <dbReference type="NCBI Taxonomy" id="7764"/>
    <lineage>
        <taxon>Eukaryota</taxon>
        <taxon>Metazoa</taxon>
        <taxon>Chordata</taxon>
        <taxon>Craniata</taxon>
        <taxon>Vertebrata</taxon>
        <taxon>Cyclostomata</taxon>
        <taxon>Myxini</taxon>
        <taxon>Myxiniformes</taxon>
        <taxon>Myxinidae</taxon>
        <taxon>Eptatretinae</taxon>
        <taxon>Eptatretus</taxon>
    </lineage>
</organism>
<keyword evidence="4" id="KW-1185">Reference proteome</keyword>
<dbReference type="Ensembl" id="ENSEBUT00000024498.1">
    <property type="protein sequence ID" value="ENSEBUP00000023922.1"/>
    <property type="gene ID" value="ENSEBUG00000014734.1"/>
</dbReference>
<dbReference type="GeneTree" id="ENSGT00940000157835"/>
<feature type="region of interest" description="Disordered" evidence="2">
    <location>
        <begin position="57"/>
        <end position="77"/>
    </location>
</feature>
<name>A0A8C4X0K9_EPTBU</name>
<protein>
    <submittedName>
        <fullName evidence="3">Uncharacterized protein</fullName>
    </submittedName>
</protein>
<evidence type="ECO:0000313" key="4">
    <source>
        <dbReference type="Proteomes" id="UP000694388"/>
    </source>
</evidence>
<proteinExistence type="inferred from homology"/>
<dbReference type="InterPro" id="IPR008862">
    <property type="entry name" value="Tcp11"/>
</dbReference>
<dbReference type="GO" id="GO:0007165">
    <property type="term" value="P:signal transduction"/>
    <property type="evidence" value="ECO:0007669"/>
    <property type="project" value="TreeGrafter"/>
</dbReference>
<evidence type="ECO:0000313" key="3">
    <source>
        <dbReference type="Ensembl" id="ENSEBUP00000023922.1"/>
    </source>
</evidence>
<dbReference type="Proteomes" id="UP000694388">
    <property type="component" value="Unplaced"/>
</dbReference>
<dbReference type="Ensembl" id="ENSEBUT00000024490.1">
    <property type="protein sequence ID" value="ENSEBUP00000023914.1"/>
    <property type="gene ID" value="ENSEBUG00000014734.1"/>
</dbReference>
<reference evidence="3" key="1">
    <citation type="submission" date="2025-05" db="UniProtKB">
        <authorList>
            <consortium name="Ensembl"/>
        </authorList>
    </citation>
    <scope>IDENTIFICATION</scope>
</reference>
<dbReference type="PANTHER" id="PTHR12832:SF11">
    <property type="entry name" value="LD23868P"/>
    <property type="match status" value="1"/>
</dbReference>
<evidence type="ECO:0000256" key="2">
    <source>
        <dbReference type="SAM" id="MobiDB-lite"/>
    </source>
</evidence>
<comment type="similarity">
    <text evidence="1">Belongs to the TCP11 family.</text>
</comment>
<dbReference type="Pfam" id="PF05794">
    <property type="entry name" value="Tcp11"/>
    <property type="match status" value="1"/>
</dbReference>
<dbReference type="PANTHER" id="PTHR12832">
    <property type="entry name" value="TESTIS-SPECIFIC PROTEIN PBS13 T-COMPLEX 11"/>
    <property type="match status" value="1"/>
</dbReference>
<accession>A0A8C4X0K9</accession>
<evidence type="ECO:0000256" key="1">
    <source>
        <dbReference type="ARBA" id="ARBA00010954"/>
    </source>
</evidence>